<sequence length="55" mass="6375">MIEWSKVVAHFLILQDVKAENIRLDKLVVEQECIEQDVWKVEAMVNGTELIAPPR</sequence>
<dbReference type="AlphaFoldDB" id="A0AA47LA54"/>
<dbReference type="Proteomes" id="UP001156560">
    <property type="component" value="Plasmid pHLB"/>
</dbReference>
<name>A0AA47LA54_VIBPH</name>
<evidence type="ECO:0000313" key="1">
    <source>
        <dbReference type="EMBL" id="WAT93870.1"/>
    </source>
</evidence>
<dbReference type="EMBL" id="CP114197">
    <property type="protein sequence ID" value="WAT93870.1"/>
    <property type="molecule type" value="Genomic_DNA"/>
</dbReference>
<gene>
    <name evidence="1" type="ORF">O1Q84_26735</name>
</gene>
<proteinExistence type="predicted"/>
<keyword evidence="1" id="KW-0614">Plasmid</keyword>
<accession>A0AA47LA54</accession>
<protein>
    <submittedName>
        <fullName evidence="1">Uncharacterized protein</fullName>
    </submittedName>
</protein>
<evidence type="ECO:0000313" key="2">
    <source>
        <dbReference type="Proteomes" id="UP001156560"/>
    </source>
</evidence>
<dbReference type="RefSeq" id="WP_162781072.1">
    <property type="nucleotide sequence ID" value="NZ_CP114197.1"/>
</dbReference>
<reference evidence="1" key="1">
    <citation type="submission" date="2023-06" db="EMBL/GenBank/DDBJ databases">
        <title>Vibrio parahaemolyticus become highly virulent by producing novel Tc toxins.</title>
        <authorList>
            <person name="Yang F."/>
            <person name="You Y."/>
            <person name="Lai Q."/>
            <person name="Xu L."/>
            <person name="Li F."/>
        </authorList>
    </citation>
    <scope>NUCLEOTIDE SEQUENCE</scope>
    <source>
        <strain evidence="1">Vp-HL-202005</strain>
        <plasmid evidence="1">pHLB</plasmid>
    </source>
</reference>
<organism evidence="1 2">
    <name type="scientific">Vibrio parahaemolyticus</name>
    <dbReference type="NCBI Taxonomy" id="670"/>
    <lineage>
        <taxon>Bacteria</taxon>
        <taxon>Pseudomonadati</taxon>
        <taxon>Pseudomonadota</taxon>
        <taxon>Gammaproteobacteria</taxon>
        <taxon>Vibrionales</taxon>
        <taxon>Vibrionaceae</taxon>
        <taxon>Vibrio</taxon>
    </lineage>
</organism>
<geneLocation type="plasmid" evidence="1 2">
    <name>pHLB</name>
</geneLocation>